<evidence type="ECO:0000256" key="2">
    <source>
        <dbReference type="ARBA" id="ARBA00005779"/>
    </source>
</evidence>
<reference evidence="8 9" key="1">
    <citation type="journal article" date="2015" name="Int. J. Syst. Evol. Microbiol.">
        <title>Aestuariivita atlantica sp. nov., isolated from deep sea sediment of the Atlantic Ocean.</title>
        <authorList>
            <person name="Li G."/>
            <person name="Lai Q."/>
            <person name="Du Y."/>
            <person name="Liu X."/>
            <person name="Sun F."/>
            <person name="Shao Z."/>
        </authorList>
    </citation>
    <scope>NUCLEOTIDE SEQUENCE [LARGE SCALE GENOMIC DNA]</scope>
    <source>
        <strain evidence="8 9">22II-S11-z3</strain>
    </source>
</reference>
<proteinExistence type="inferred from homology"/>
<keyword evidence="4 7" id="KW-0812">Transmembrane</keyword>
<dbReference type="AlphaFoldDB" id="A0A0L1JPJ2"/>
<dbReference type="InterPro" id="IPR007140">
    <property type="entry name" value="DUF350"/>
</dbReference>
<organism evidence="8 9">
    <name type="scientific">Pseudaestuariivita atlantica</name>
    <dbReference type="NCBI Taxonomy" id="1317121"/>
    <lineage>
        <taxon>Bacteria</taxon>
        <taxon>Pseudomonadati</taxon>
        <taxon>Pseudomonadota</taxon>
        <taxon>Alphaproteobacteria</taxon>
        <taxon>Rhodobacterales</taxon>
        <taxon>Paracoccaceae</taxon>
        <taxon>Pseudaestuariivita</taxon>
    </lineage>
</organism>
<sequence>MELFSAISLPELVSTIVYTVLGASMLCVLWWIIEWITPFSVSKEIEQDQNVALAVVLGALFIALAIIIGAVLLS</sequence>
<comment type="caution">
    <text evidence="8">The sequence shown here is derived from an EMBL/GenBank/DDBJ whole genome shotgun (WGS) entry which is preliminary data.</text>
</comment>
<dbReference type="Proteomes" id="UP000036938">
    <property type="component" value="Unassembled WGS sequence"/>
</dbReference>
<evidence type="ECO:0000256" key="1">
    <source>
        <dbReference type="ARBA" id="ARBA00004651"/>
    </source>
</evidence>
<dbReference type="RefSeq" id="WP_050531288.1">
    <property type="nucleotide sequence ID" value="NZ_AQQZ01000005.1"/>
</dbReference>
<dbReference type="OrthoDB" id="7659179at2"/>
<gene>
    <name evidence="8" type="ORF">ATO11_12840</name>
</gene>
<feature type="transmembrane region" description="Helical" evidence="7">
    <location>
        <begin position="12"/>
        <end position="33"/>
    </location>
</feature>
<evidence type="ECO:0000256" key="6">
    <source>
        <dbReference type="ARBA" id="ARBA00023136"/>
    </source>
</evidence>
<accession>A0A0L1JPJ2</accession>
<feature type="transmembrane region" description="Helical" evidence="7">
    <location>
        <begin position="53"/>
        <end position="73"/>
    </location>
</feature>
<dbReference type="GO" id="GO:0005886">
    <property type="term" value="C:plasma membrane"/>
    <property type="evidence" value="ECO:0007669"/>
    <property type="project" value="UniProtKB-SubCell"/>
</dbReference>
<evidence type="ECO:0000256" key="4">
    <source>
        <dbReference type="ARBA" id="ARBA00022692"/>
    </source>
</evidence>
<evidence type="ECO:0000256" key="7">
    <source>
        <dbReference type="SAM" id="Phobius"/>
    </source>
</evidence>
<keyword evidence="5 7" id="KW-1133">Transmembrane helix</keyword>
<evidence type="ECO:0000313" key="9">
    <source>
        <dbReference type="Proteomes" id="UP000036938"/>
    </source>
</evidence>
<dbReference type="EMBL" id="AQQZ01000005">
    <property type="protein sequence ID" value="KNG93323.1"/>
    <property type="molecule type" value="Genomic_DNA"/>
</dbReference>
<comment type="similarity">
    <text evidence="2">Belongs to the UPF0719 family.</text>
</comment>
<comment type="subcellular location">
    <subcellularLocation>
        <location evidence="1">Cell membrane</location>
        <topology evidence="1">Multi-pass membrane protein</topology>
    </subcellularLocation>
</comment>
<keyword evidence="3" id="KW-1003">Cell membrane</keyword>
<evidence type="ECO:0000256" key="3">
    <source>
        <dbReference type="ARBA" id="ARBA00022475"/>
    </source>
</evidence>
<evidence type="ECO:0000313" key="8">
    <source>
        <dbReference type="EMBL" id="KNG93323.1"/>
    </source>
</evidence>
<dbReference type="Pfam" id="PF03994">
    <property type="entry name" value="DUF350"/>
    <property type="match status" value="1"/>
</dbReference>
<dbReference type="STRING" id="1317121.ATO11_12840"/>
<keyword evidence="9" id="KW-1185">Reference proteome</keyword>
<name>A0A0L1JPJ2_9RHOB</name>
<evidence type="ECO:0000256" key="5">
    <source>
        <dbReference type="ARBA" id="ARBA00022989"/>
    </source>
</evidence>
<protein>
    <recommendedName>
        <fullName evidence="10">DUF350 domain-containing protein</fullName>
    </recommendedName>
</protein>
<evidence type="ECO:0008006" key="10">
    <source>
        <dbReference type="Google" id="ProtNLM"/>
    </source>
</evidence>
<keyword evidence="6 7" id="KW-0472">Membrane</keyword>